<accession>A0A1J5TDX5</accession>
<proteinExistence type="predicted"/>
<evidence type="ECO:0000313" key="3">
    <source>
        <dbReference type="EMBL" id="OIR19146.1"/>
    </source>
</evidence>
<dbReference type="Pfam" id="PF13579">
    <property type="entry name" value="Glyco_trans_4_4"/>
    <property type="match status" value="1"/>
</dbReference>
<gene>
    <name evidence="3" type="primary">mshA_1</name>
    <name evidence="3" type="ORF">GALL_00250</name>
</gene>
<dbReference type="Gene3D" id="3.40.50.2000">
    <property type="entry name" value="Glycogen Phosphorylase B"/>
    <property type="match status" value="2"/>
</dbReference>
<evidence type="ECO:0000259" key="1">
    <source>
        <dbReference type="Pfam" id="PF00534"/>
    </source>
</evidence>
<dbReference type="EC" id="2.4.1.250" evidence="3"/>
<organism evidence="3">
    <name type="scientific">mine drainage metagenome</name>
    <dbReference type="NCBI Taxonomy" id="410659"/>
    <lineage>
        <taxon>unclassified sequences</taxon>
        <taxon>metagenomes</taxon>
        <taxon>ecological metagenomes</taxon>
    </lineage>
</organism>
<feature type="domain" description="Glycosyltransferase subfamily 4-like N-terminal" evidence="2">
    <location>
        <begin position="18"/>
        <end position="147"/>
    </location>
</feature>
<dbReference type="EMBL" id="MLJW01000001">
    <property type="protein sequence ID" value="OIR19146.1"/>
    <property type="molecule type" value="Genomic_DNA"/>
</dbReference>
<dbReference type="InterPro" id="IPR028098">
    <property type="entry name" value="Glyco_trans_4-like_N"/>
</dbReference>
<dbReference type="SUPFAM" id="SSF53756">
    <property type="entry name" value="UDP-Glycosyltransferase/glycogen phosphorylase"/>
    <property type="match status" value="1"/>
</dbReference>
<name>A0A1J5TDX5_9ZZZZ</name>
<feature type="domain" description="Glycosyl transferase family 1" evidence="1">
    <location>
        <begin position="176"/>
        <end position="341"/>
    </location>
</feature>
<reference evidence="3" key="1">
    <citation type="submission" date="2016-10" db="EMBL/GenBank/DDBJ databases">
        <title>Sequence of Gallionella enrichment culture.</title>
        <authorList>
            <person name="Poehlein A."/>
            <person name="Muehling M."/>
            <person name="Daniel R."/>
        </authorList>
    </citation>
    <scope>NUCLEOTIDE SEQUENCE</scope>
</reference>
<evidence type="ECO:0000259" key="2">
    <source>
        <dbReference type="Pfam" id="PF13579"/>
    </source>
</evidence>
<dbReference type="PANTHER" id="PTHR12526:SF630">
    <property type="entry name" value="GLYCOSYLTRANSFERASE"/>
    <property type="match status" value="1"/>
</dbReference>
<keyword evidence="3" id="KW-0328">Glycosyltransferase</keyword>
<dbReference type="AlphaFoldDB" id="A0A1J5TDX5"/>
<dbReference type="PANTHER" id="PTHR12526">
    <property type="entry name" value="GLYCOSYLTRANSFERASE"/>
    <property type="match status" value="1"/>
</dbReference>
<sequence length="363" mass="39808">MTVNAFLQQPIRRLCQDYDVHVALNLESGESLRGLEEMVTILPVAIERKIAPWQDLLALWQMILLFRRHQFKVVHSVTPKAGLLAMLASRLAGVDIRIHTFTGQVWVTRTGLARQILKGMDRLIAQLGTYALVDSASQRQFLLDEGVLAESGSGVLAQGSISGVDTMRFCPNAEARQRIRGELGIAEGATVFLFLGRLNRDKGVLDLAAAFAGLKDGRPHLLVVGPDEENISQQMKALTKHCRERVHFVGFALKPEEYMAASDVLCLPSYREGFGSVVIEAAAVGIPAIGSRIYGVVDAIQEGHSGLLFEARDIQGLRAAMEAMSGDGGLRLQFGKQARERAIAVFASDKLATAWLEFYRARL</sequence>
<dbReference type="Pfam" id="PF00534">
    <property type="entry name" value="Glycos_transf_1"/>
    <property type="match status" value="1"/>
</dbReference>
<protein>
    <submittedName>
        <fullName evidence="3">D-inositol 3-phosphate glycosyltransferase</fullName>
        <ecNumber evidence="3">2.4.1.250</ecNumber>
    </submittedName>
</protein>
<comment type="caution">
    <text evidence="3">The sequence shown here is derived from an EMBL/GenBank/DDBJ whole genome shotgun (WGS) entry which is preliminary data.</text>
</comment>
<dbReference type="InterPro" id="IPR001296">
    <property type="entry name" value="Glyco_trans_1"/>
</dbReference>
<dbReference type="GO" id="GO:0102710">
    <property type="term" value="F:D-inositol-3-phosphate glycosyltransferase activity"/>
    <property type="evidence" value="ECO:0007669"/>
    <property type="project" value="UniProtKB-EC"/>
</dbReference>
<keyword evidence="3" id="KW-0808">Transferase</keyword>